<feature type="transmembrane region" description="Helical" evidence="1">
    <location>
        <begin position="43"/>
        <end position="62"/>
    </location>
</feature>
<keyword evidence="1" id="KW-1133">Transmembrane helix</keyword>
<keyword evidence="1" id="KW-0812">Transmembrane</keyword>
<comment type="caution">
    <text evidence="2">The sequence shown here is derived from an EMBL/GenBank/DDBJ whole genome shotgun (WGS) entry which is preliminary data.</text>
</comment>
<feature type="transmembrane region" description="Helical" evidence="1">
    <location>
        <begin position="83"/>
        <end position="101"/>
    </location>
</feature>
<dbReference type="AlphaFoldDB" id="A0A920CWQ2"/>
<evidence type="ECO:0000313" key="3">
    <source>
        <dbReference type="Proteomes" id="UP000683139"/>
    </source>
</evidence>
<feature type="transmembrane region" description="Helical" evidence="1">
    <location>
        <begin position="12"/>
        <end position="31"/>
    </location>
</feature>
<evidence type="ECO:0000313" key="2">
    <source>
        <dbReference type="EMBL" id="GIP16146.1"/>
    </source>
</evidence>
<gene>
    <name evidence="2" type="ORF">J40TS1_17880</name>
</gene>
<feature type="transmembrane region" description="Helical" evidence="1">
    <location>
        <begin position="148"/>
        <end position="168"/>
    </location>
</feature>
<sequence>MLYHLVKKDFLLAKRYWIVLLIAALVLPVFIHTKLMAGGEFPSFFISTLFIAYLMFNSASMAEDKFRGAAYLCATPYTRKKLVIAKYVMVAVLFAACYLLYTLTALIAPLELRLLNLYESGLAVLILQIAFGVIIPIQYRFGYEKSRYIFFFMIFITPFVMPSVIKLLQNSSMDWSNIPLSQPMQGLLFVLLAAVIGAASLLISIRVYASRDL</sequence>
<feature type="transmembrane region" description="Helical" evidence="1">
    <location>
        <begin position="188"/>
        <end position="209"/>
    </location>
</feature>
<proteinExistence type="predicted"/>
<dbReference type="PANTHER" id="PTHR41309:SF2">
    <property type="entry name" value="MEMBRANE PROTEIN"/>
    <property type="match status" value="1"/>
</dbReference>
<name>A0A920CWQ2_9BACL</name>
<protein>
    <submittedName>
        <fullName evidence="2">ABC transporter permease</fullName>
    </submittedName>
</protein>
<dbReference type="Proteomes" id="UP000683139">
    <property type="component" value="Unassembled WGS sequence"/>
</dbReference>
<dbReference type="RefSeq" id="WP_213514373.1">
    <property type="nucleotide sequence ID" value="NZ_BOSE01000002.1"/>
</dbReference>
<keyword evidence="3" id="KW-1185">Reference proteome</keyword>
<reference evidence="2" key="1">
    <citation type="submission" date="2021-03" db="EMBL/GenBank/DDBJ databases">
        <title>Antimicrobial resistance genes in bacteria isolated from Japanese honey, and their potential for conferring macrolide and lincosamide resistance in the American foulbrood pathogen Paenibacillus larvae.</title>
        <authorList>
            <person name="Okamoto M."/>
            <person name="Kumagai M."/>
            <person name="Kanamori H."/>
            <person name="Takamatsu D."/>
        </authorList>
    </citation>
    <scope>NUCLEOTIDE SEQUENCE</scope>
    <source>
        <strain evidence="2">J40TS1</strain>
    </source>
</reference>
<organism evidence="2 3">
    <name type="scientific">Paenibacillus montaniterrae</name>
    <dbReference type="NCBI Taxonomy" id="429341"/>
    <lineage>
        <taxon>Bacteria</taxon>
        <taxon>Bacillati</taxon>
        <taxon>Bacillota</taxon>
        <taxon>Bacilli</taxon>
        <taxon>Bacillales</taxon>
        <taxon>Paenibacillaceae</taxon>
        <taxon>Paenibacillus</taxon>
    </lineage>
</organism>
<dbReference type="PANTHER" id="PTHR41309">
    <property type="entry name" value="MEMBRANE PROTEIN-RELATED"/>
    <property type="match status" value="1"/>
</dbReference>
<keyword evidence="1" id="KW-0472">Membrane</keyword>
<feature type="transmembrane region" description="Helical" evidence="1">
    <location>
        <begin position="121"/>
        <end position="141"/>
    </location>
</feature>
<evidence type="ECO:0000256" key="1">
    <source>
        <dbReference type="SAM" id="Phobius"/>
    </source>
</evidence>
<dbReference type="Pfam" id="PF13346">
    <property type="entry name" value="ABC2_membrane_5"/>
    <property type="match status" value="1"/>
</dbReference>
<dbReference type="EMBL" id="BOSE01000002">
    <property type="protein sequence ID" value="GIP16146.1"/>
    <property type="molecule type" value="Genomic_DNA"/>
</dbReference>
<dbReference type="InterPro" id="IPR025699">
    <property type="entry name" value="ABC2_memb-like"/>
</dbReference>
<accession>A0A920CWQ2</accession>